<dbReference type="RefSeq" id="XP_031578371.1">
    <property type="nucleotide sequence ID" value="XM_031724880.1"/>
</dbReference>
<sequence>MGSKSIVIYKGKGNKINKSTSMPFAAAPAAATHHRVPRRARPDRRKFSFFPFFLSFVQGTNCFKSELDMAKKRLTKNFPSLEFPYYPGGLYP</sequence>
<gene>
    <name evidence="1" type="ORF">BDBG_17081</name>
</gene>
<keyword evidence="2" id="KW-1185">Reference proteome</keyword>
<evidence type="ECO:0000313" key="1">
    <source>
        <dbReference type="EMBL" id="OAT08602.1"/>
    </source>
</evidence>
<reference evidence="2" key="1">
    <citation type="journal article" date="2015" name="PLoS Genet.">
        <title>The dynamic genome and transcriptome of the human fungal pathogen Blastomyces and close relative Emmonsia.</title>
        <authorList>
            <person name="Munoz J.F."/>
            <person name="Gauthier G.M."/>
            <person name="Desjardins C.A."/>
            <person name="Gallo J.E."/>
            <person name="Holder J."/>
            <person name="Sullivan T.D."/>
            <person name="Marty A.J."/>
            <person name="Carmen J.C."/>
            <person name="Chen Z."/>
            <person name="Ding L."/>
            <person name="Gujja S."/>
            <person name="Magrini V."/>
            <person name="Misas E."/>
            <person name="Mitreva M."/>
            <person name="Priest M."/>
            <person name="Saif S."/>
            <person name="Whiston E.A."/>
            <person name="Young S."/>
            <person name="Zeng Q."/>
            <person name="Goldman W.E."/>
            <person name="Mardis E.R."/>
            <person name="Taylor J.W."/>
            <person name="McEwen J.G."/>
            <person name="Clay O.K."/>
            <person name="Klein B.S."/>
            <person name="Cuomo C.A."/>
        </authorList>
    </citation>
    <scope>NUCLEOTIDE SEQUENCE [LARGE SCALE GENOMIC DNA]</scope>
    <source>
        <strain evidence="2">SLH14081</strain>
    </source>
</reference>
<name>A0A179UQC8_BLAGS</name>
<dbReference type="EMBL" id="GG657455">
    <property type="protein sequence ID" value="OAT08602.1"/>
    <property type="molecule type" value="Genomic_DNA"/>
</dbReference>
<proteinExistence type="predicted"/>
<dbReference type="Proteomes" id="UP000002038">
    <property type="component" value="Unassembled WGS sequence"/>
</dbReference>
<dbReference type="GeneID" id="42528934"/>
<organism evidence="1 2">
    <name type="scientific">Blastomyces gilchristii (strain SLH14081)</name>
    <name type="common">Blastomyces dermatitidis</name>
    <dbReference type="NCBI Taxonomy" id="559298"/>
    <lineage>
        <taxon>Eukaryota</taxon>
        <taxon>Fungi</taxon>
        <taxon>Dikarya</taxon>
        <taxon>Ascomycota</taxon>
        <taxon>Pezizomycotina</taxon>
        <taxon>Eurotiomycetes</taxon>
        <taxon>Eurotiomycetidae</taxon>
        <taxon>Onygenales</taxon>
        <taxon>Ajellomycetaceae</taxon>
        <taxon>Blastomyces</taxon>
    </lineage>
</organism>
<dbReference type="VEuPathDB" id="FungiDB:BDBG_17081"/>
<dbReference type="AlphaFoldDB" id="A0A179UQC8"/>
<protein>
    <submittedName>
        <fullName evidence="1">Uncharacterized protein</fullName>
    </submittedName>
</protein>
<accession>A0A179UQC8</accession>
<evidence type="ECO:0000313" key="2">
    <source>
        <dbReference type="Proteomes" id="UP000002038"/>
    </source>
</evidence>
<dbReference type="KEGG" id="bgh:BDBG_17081"/>